<name>A0A7J7JZH2_BUGNE</name>
<evidence type="ECO:0000256" key="1">
    <source>
        <dbReference type="ARBA" id="ARBA00023054"/>
    </source>
</evidence>
<evidence type="ECO:0000259" key="4">
    <source>
        <dbReference type="Pfam" id="PF17751"/>
    </source>
</evidence>
<feature type="coiled-coil region" evidence="2">
    <location>
        <begin position="92"/>
        <end position="346"/>
    </location>
</feature>
<evidence type="ECO:0000256" key="2">
    <source>
        <dbReference type="SAM" id="Coils"/>
    </source>
</evidence>
<keyword evidence="1 2" id="KW-0175">Coiled coil</keyword>
<keyword evidence="6" id="KW-1185">Reference proteome</keyword>
<dbReference type="EMBL" id="VXIV02001638">
    <property type="protein sequence ID" value="KAF6031104.1"/>
    <property type="molecule type" value="Genomic_DNA"/>
</dbReference>
<feature type="compositionally biased region" description="Low complexity" evidence="3">
    <location>
        <begin position="531"/>
        <end position="544"/>
    </location>
</feature>
<dbReference type="OrthoDB" id="10015001at2759"/>
<protein>
    <recommendedName>
        <fullName evidence="4">SKICH domain-containing protein</fullName>
    </recommendedName>
</protein>
<dbReference type="Gene3D" id="2.60.40.2840">
    <property type="match status" value="1"/>
</dbReference>
<dbReference type="PANTHER" id="PTHR31915">
    <property type="entry name" value="SKICH DOMAIN-CONTAINING PROTEIN"/>
    <property type="match status" value="1"/>
</dbReference>
<evidence type="ECO:0000313" key="6">
    <source>
        <dbReference type="Proteomes" id="UP000593567"/>
    </source>
</evidence>
<dbReference type="Pfam" id="PF17751">
    <property type="entry name" value="SKICH"/>
    <property type="match status" value="1"/>
</dbReference>
<dbReference type="Proteomes" id="UP000593567">
    <property type="component" value="Unassembled WGS sequence"/>
</dbReference>
<organism evidence="5 6">
    <name type="scientific">Bugula neritina</name>
    <name type="common">Brown bryozoan</name>
    <name type="synonym">Sertularia neritina</name>
    <dbReference type="NCBI Taxonomy" id="10212"/>
    <lineage>
        <taxon>Eukaryota</taxon>
        <taxon>Metazoa</taxon>
        <taxon>Spiralia</taxon>
        <taxon>Lophotrochozoa</taxon>
        <taxon>Bryozoa</taxon>
        <taxon>Gymnolaemata</taxon>
        <taxon>Cheilostomatida</taxon>
        <taxon>Flustrina</taxon>
        <taxon>Buguloidea</taxon>
        <taxon>Bugulidae</taxon>
        <taxon>Bugula</taxon>
    </lineage>
</organism>
<comment type="caution">
    <text evidence="5">The sequence shown here is derived from an EMBL/GenBank/DDBJ whole genome shotgun (WGS) entry which is preliminary data.</text>
</comment>
<feature type="region of interest" description="Disordered" evidence="3">
    <location>
        <begin position="527"/>
        <end position="579"/>
    </location>
</feature>
<dbReference type="InterPro" id="IPR041611">
    <property type="entry name" value="SKICH"/>
</dbReference>
<dbReference type="Gene3D" id="6.20.250.40">
    <property type="match status" value="1"/>
</dbReference>
<feature type="domain" description="SKICH" evidence="4">
    <location>
        <begin position="34"/>
        <end position="73"/>
    </location>
</feature>
<reference evidence="5" key="1">
    <citation type="submission" date="2020-06" db="EMBL/GenBank/DDBJ databases">
        <title>Draft genome of Bugula neritina, a colonial animal packing powerful symbionts and potential medicines.</title>
        <authorList>
            <person name="Rayko M."/>
        </authorList>
    </citation>
    <scope>NUCLEOTIDE SEQUENCE [LARGE SCALE GENOMIC DNA]</scope>
    <source>
        <strain evidence="5">Kwan_BN1</strain>
    </source>
</reference>
<accession>A0A7J7JZH2</accession>
<evidence type="ECO:0000313" key="5">
    <source>
        <dbReference type="EMBL" id="KAF6031104.1"/>
    </source>
</evidence>
<sequence>MTGLVCSKWDGQVSKTQCTTTGFHYLTGRLGEEYRGTLVFQASILPKDDGEFYQFAYFNGKKKMCGASSPFQFRAPRSEDFVEEDMPDDEEMLLITTKQVQLEENLNKLEDERRTLSKTCEELSAENNELRNQCESLKARLQEMEFERDSIRISLEALKVETEVLNQKADDSENTAAGLKEAIADAEQKKASADEKLTEQSERILQLQNELDAVRGEVENVKREKELHYQYFTAESSSKQEALRQVEELKQNLAARQIDGNRVQMLEAALRESEKDLKDMSEELELRENRLSAQEDKLDTVEARHQLDKEELSALSATLEILSQKIETVQGENYEYKQKIEELNTRHQTEKADWDVTLDELAKEKNGLLSKICELTHAMEQMKKQSVDIAVLSEQEAGMVALRTAYDNVKARLAEKEKELGVQRARAAKLKDADKQIQELQQKIAAGEQNWKRANQSPGKTASKDELTREELQKMVEQLNSELELRTQKKDKYKIKYLEEKQRAAAMRDYYKEELEKQNTELFQLRRQTFKPSFRKSPSSPVKKTSTKVEKPVVEPGNGGSAKQQLSSSKGAAKSKDSDAQNLIEEIGEKVKLPAPIKPQIVPSSASGGEKDQLRVNLDPVVTSPTQNEPPAFPKANQPEVLVMNRQDSDDENEGPERFHDAQDNILTSLDKCFICDKTFSSADSPQDRNDHANGHFDPAIEPNSLDLQKCPVCTQVFPKNHVTPEAFEQHVQSHFAETNYTPPLTRGEFNA</sequence>
<dbReference type="InterPro" id="IPR051002">
    <property type="entry name" value="UBA_autophagy_assoc_protein"/>
</dbReference>
<feature type="compositionally biased region" description="Low complexity" evidence="3">
    <location>
        <begin position="561"/>
        <end position="572"/>
    </location>
</feature>
<proteinExistence type="predicted"/>
<dbReference type="PANTHER" id="PTHR31915:SF6">
    <property type="entry name" value="SKICH DOMAIN-CONTAINING PROTEIN"/>
    <property type="match status" value="1"/>
</dbReference>
<gene>
    <name evidence="5" type="ORF">EB796_010580</name>
</gene>
<evidence type="ECO:0000256" key="3">
    <source>
        <dbReference type="SAM" id="MobiDB-lite"/>
    </source>
</evidence>
<dbReference type="AlphaFoldDB" id="A0A7J7JZH2"/>